<reference evidence="4" key="1">
    <citation type="thesis" date="2021" institute="BYU ScholarsArchive" country="Provo, UT, USA">
        <title>Applications of and Algorithms for Genome Assembly and Genomic Analyses with an Emphasis on Marine Teleosts.</title>
        <authorList>
            <person name="Pickett B.D."/>
        </authorList>
    </citation>
    <scope>NUCLEOTIDE SEQUENCE</scope>
    <source>
        <strain evidence="4">HI-2016</strain>
    </source>
</reference>
<evidence type="ECO:0000256" key="2">
    <source>
        <dbReference type="ARBA" id="ARBA00023180"/>
    </source>
</evidence>
<feature type="non-terminal residue" evidence="4">
    <location>
        <position position="1"/>
    </location>
</feature>
<feature type="domain" description="Vitellogenin" evidence="3">
    <location>
        <begin position="1"/>
        <end position="133"/>
    </location>
</feature>
<dbReference type="GO" id="GO:0045735">
    <property type="term" value="F:nutrient reservoir activity"/>
    <property type="evidence" value="ECO:0007669"/>
    <property type="project" value="UniProtKB-KW"/>
</dbReference>
<keyword evidence="1" id="KW-0758">Storage protein</keyword>
<evidence type="ECO:0000259" key="3">
    <source>
        <dbReference type="Pfam" id="PF01347"/>
    </source>
</evidence>
<proteinExistence type="predicted"/>
<dbReference type="Pfam" id="PF01347">
    <property type="entry name" value="Vitellogenin_N"/>
    <property type="match status" value="1"/>
</dbReference>
<dbReference type="SUPFAM" id="SSF48431">
    <property type="entry name" value="Lipovitellin-phosvitin complex, superhelical domain"/>
    <property type="match status" value="1"/>
</dbReference>
<dbReference type="InterPro" id="IPR001747">
    <property type="entry name" value="Vitellogenin_N"/>
</dbReference>
<dbReference type="GO" id="GO:0005319">
    <property type="term" value="F:lipid transporter activity"/>
    <property type="evidence" value="ECO:0007669"/>
    <property type="project" value="InterPro"/>
</dbReference>
<protein>
    <recommendedName>
        <fullName evidence="3">Vitellogenin domain-containing protein</fullName>
    </recommendedName>
</protein>
<name>A0A8T2PFC1_9TELE</name>
<dbReference type="Proteomes" id="UP000824540">
    <property type="component" value="Unassembled WGS sequence"/>
</dbReference>
<keyword evidence="5" id="KW-1185">Reference proteome</keyword>
<evidence type="ECO:0000313" key="5">
    <source>
        <dbReference type="Proteomes" id="UP000824540"/>
    </source>
</evidence>
<dbReference type="EMBL" id="JAFBMS010000007">
    <property type="protein sequence ID" value="KAG9350899.1"/>
    <property type="molecule type" value="Genomic_DNA"/>
</dbReference>
<accession>A0A8T2PFC1</accession>
<dbReference type="Gene3D" id="1.25.10.20">
    <property type="entry name" value="Vitellinogen, superhelical"/>
    <property type="match status" value="1"/>
</dbReference>
<dbReference type="GO" id="GO:0032355">
    <property type="term" value="P:response to estradiol"/>
    <property type="evidence" value="ECO:0007669"/>
    <property type="project" value="TreeGrafter"/>
</dbReference>
<organism evidence="4 5">
    <name type="scientific">Albula glossodonta</name>
    <name type="common">roundjaw bonefish</name>
    <dbReference type="NCBI Taxonomy" id="121402"/>
    <lineage>
        <taxon>Eukaryota</taxon>
        <taxon>Metazoa</taxon>
        <taxon>Chordata</taxon>
        <taxon>Craniata</taxon>
        <taxon>Vertebrata</taxon>
        <taxon>Euteleostomi</taxon>
        <taxon>Actinopterygii</taxon>
        <taxon>Neopterygii</taxon>
        <taxon>Teleostei</taxon>
        <taxon>Albuliformes</taxon>
        <taxon>Albulidae</taxon>
        <taxon>Albula</taxon>
    </lineage>
</organism>
<dbReference type="InterPro" id="IPR011030">
    <property type="entry name" value="Lipovitellin_superhlx_dom"/>
</dbReference>
<dbReference type="AlphaFoldDB" id="A0A8T2PFC1"/>
<evidence type="ECO:0000256" key="1">
    <source>
        <dbReference type="ARBA" id="ARBA00022761"/>
    </source>
</evidence>
<dbReference type="PANTHER" id="PTHR23345:SF9">
    <property type="entry name" value="VITELLOGENIN-RELATED"/>
    <property type="match status" value="1"/>
</dbReference>
<dbReference type="OrthoDB" id="5956066at2759"/>
<evidence type="ECO:0000313" key="4">
    <source>
        <dbReference type="EMBL" id="KAG9350899.1"/>
    </source>
</evidence>
<gene>
    <name evidence="4" type="ORF">JZ751_024788</name>
</gene>
<dbReference type="PANTHER" id="PTHR23345">
    <property type="entry name" value="VITELLOGENIN-RELATED"/>
    <property type="match status" value="1"/>
</dbReference>
<dbReference type="InterPro" id="IPR050733">
    <property type="entry name" value="Vitellogenin/Apolipophorin"/>
</dbReference>
<sequence length="146" mass="15495">PLHDYATAALNAGKEEDLILALKALGNAGRPASIKLIMKVLPGLSSVAPELLTKVQADAVMSLRNIAQQDPSRVQDIALGIFMDQKQPPDIRMLASVVLLEAKPPLALLATVAEALSQESSLQVSSFVYSLMKSLSRSVAPGHKTL</sequence>
<dbReference type="GO" id="GO:0071391">
    <property type="term" value="P:cellular response to estrogen stimulus"/>
    <property type="evidence" value="ECO:0007669"/>
    <property type="project" value="TreeGrafter"/>
</dbReference>
<comment type="caution">
    <text evidence="4">The sequence shown here is derived from an EMBL/GenBank/DDBJ whole genome shotgun (WGS) entry which is preliminary data.</text>
</comment>
<keyword evidence="2" id="KW-0325">Glycoprotein</keyword>